<dbReference type="OrthoDB" id="1470350at2759"/>
<evidence type="ECO:0000256" key="5">
    <source>
        <dbReference type="PIRSR" id="PIRSR602401-1"/>
    </source>
</evidence>
<evidence type="ECO:0000256" key="4">
    <source>
        <dbReference type="ARBA" id="ARBA00023004"/>
    </source>
</evidence>
<keyword evidence="5 6" id="KW-0349">Heme</keyword>
<dbReference type="EMBL" id="KV453849">
    <property type="protein sequence ID" value="ODV87035.1"/>
    <property type="molecule type" value="Genomic_DNA"/>
</dbReference>
<dbReference type="Pfam" id="PF00067">
    <property type="entry name" value="p450"/>
    <property type="match status" value="1"/>
</dbReference>
<dbReference type="STRING" id="983967.A0A1E4T5M3"/>
<dbReference type="GO" id="GO:0004497">
    <property type="term" value="F:monooxygenase activity"/>
    <property type="evidence" value="ECO:0007669"/>
    <property type="project" value="UniProtKB-KW"/>
</dbReference>
<dbReference type="PRINTS" id="PR00463">
    <property type="entry name" value="EP450I"/>
</dbReference>
<dbReference type="InterPro" id="IPR001128">
    <property type="entry name" value="Cyt_P450"/>
</dbReference>
<dbReference type="GO" id="GO:0020037">
    <property type="term" value="F:heme binding"/>
    <property type="evidence" value="ECO:0007669"/>
    <property type="project" value="InterPro"/>
</dbReference>
<dbReference type="Gene3D" id="1.10.630.10">
    <property type="entry name" value="Cytochrome P450"/>
    <property type="match status" value="1"/>
</dbReference>
<dbReference type="InterPro" id="IPR002401">
    <property type="entry name" value="Cyt_P450_E_grp-I"/>
</dbReference>
<proteinExistence type="inferred from homology"/>
<accession>A0A1E4T5M3</accession>
<dbReference type="Proteomes" id="UP000094801">
    <property type="component" value="Unassembled WGS sequence"/>
</dbReference>
<dbReference type="PANTHER" id="PTHR24305:SF232">
    <property type="entry name" value="P450, PUTATIVE (EUROFUNG)-RELATED"/>
    <property type="match status" value="1"/>
</dbReference>
<dbReference type="PRINTS" id="PR00385">
    <property type="entry name" value="P450"/>
</dbReference>
<keyword evidence="6" id="KW-0560">Oxidoreductase</keyword>
<dbReference type="CDD" id="cd11060">
    <property type="entry name" value="CYP57A1-like"/>
    <property type="match status" value="1"/>
</dbReference>
<reference evidence="8" key="1">
    <citation type="submission" date="2016-04" db="EMBL/GenBank/DDBJ databases">
        <title>Comparative genomics of biotechnologically important yeasts.</title>
        <authorList>
            <consortium name="DOE Joint Genome Institute"/>
            <person name="Riley R."/>
            <person name="Haridas S."/>
            <person name="Wolfe K.H."/>
            <person name="Lopes M.R."/>
            <person name="Hittinger C.T."/>
            <person name="Goker M."/>
            <person name="Salamov A."/>
            <person name="Wisecaver J."/>
            <person name="Long T.M."/>
            <person name="Aerts A.L."/>
            <person name="Barry K."/>
            <person name="Choi C."/>
            <person name="Clum A."/>
            <person name="Coughlan A.Y."/>
            <person name="Deshpande S."/>
            <person name="Douglass A.P."/>
            <person name="Hanson S.J."/>
            <person name="Klenk H.-P."/>
            <person name="Labutti K."/>
            <person name="Lapidus A."/>
            <person name="Lindquist E."/>
            <person name="Lipzen A."/>
            <person name="Meier-Kolthoff J.P."/>
            <person name="Ohm R.A."/>
            <person name="Otillar R.P."/>
            <person name="Pangilinan J."/>
            <person name="Peng Y."/>
            <person name="Rokas A."/>
            <person name="Rosa C.A."/>
            <person name="Scheuner C."/>
            <person name="Sibirny A.A."/>
            <person name="Slot J.C."/>
            <person name="Stielow J.B."/>
            <person name="Sun H."/>
            <person name="Kurtzman C.P."/>
            <person name="Blackwell M."/>
            <person name="Grigoriev I.V."/>
            <person name="Jeffries T.W."/>
        </authorList>
    </citation>
    <scope>NUCLEOTIDE SEQUENCE [LARGE SCALE GENOMIC DNA]</scope>
    <source>
        <strain evidence="8">NRRL YB-2248</strain>
    </source>
</reference>
<sequence length="527" mass="60596">MTTQAINTNFLTSLNDIELSDIKDMIESHWGLILVTLIAISFISTRFNHLSDIPGPELAKYTKFWRVYDVFKGQAQWTHIKLHRELIRKGKGEFLRIGPNHVSISDPKAIPTIYGLKRKFEKSMFYPIQCITWNKKPELNLFSMVNEDYHRQQMKLVGNAYAMSSLLEMEHAVDGCTKLMMEKFESKLGKVFDFGLWLQFYAFDVVGEITFNSRLGFLETGDDVDSMISSIRGVLKYSAIIGEIPELHPFLLGNPTLPYIIPSMQTWDKVLQFTLKAVNERTTLKRGGELITNGVNEGNDMLTKWCNNKVDEKMTTRDIIVHLSTNVFAGSDTTAIALRAILYFLMKDPIRLAKARKELDDAKKNGLLSDIIQYKETQEHLPYINACIQEGMRMHPSVGLMLERRVPKGGATISGRFFKEETIVGINAWVLHHDERVFENPDDFIPERWLESSPEQLKKMEKSIFTFGFGSRSCVGKNVSLMEMSKIIPQLLLNYNIEFARPNQEWICSNEWFVQQSGFECVLTRRN</sequence>
<evidence type="ECO:0000256" key="6">
    <source>
        <dbReference type="RuleBase" id="RU000461"/>
    </source>
</evidence>
<organism evidence="7 8">
    <name type="scientific">[Candida] arabinofermentans NRRL YB-2248</name>
    <dbReference type="NCBI Taxonomy" id="983967"/>
    <lineage>
        <taxon>Eukaryota</taxon>
        <taxon>Fungi</taxon>
        <taxon>Dikarya</taxon>
        <taxon>Ascomycota</taxon>
        <taxon>Saccharomycotina</taxon>
        <taxon>Pichiomycetes</taxon>
        <taxon>Pichiales</taxon>
        <taxon>Pichiaceae</taxon>
        <taxon>Ogataea</taxon>
        <taxon>Ogataea/Candida clade</taxon>
    </lineage>
</organism>
<evidence type="ECO:0000256" key="2">
    <source>
        <dbReference type="ARBA" id="ARBA00010617"/>
    </source>
</evidence>
<keyword evidence="6" id="KW-0503">Monooxygenase</keyword>
<protein>
    <recommendedName>
        <fullName evidence="9">Cytochrome P450</fullName>
    </recommendedName>
</protein>
<evidence type="ECO:0000256" key="3">
    <source>
        <dbReference type="ARBA" id="ARBA00022723"/>
    </source>
</evidence>
<comment type="similarity">
    <text evidence="2 6">Belongs to the cytochrome P450 family.</text>
</comment>
<dbReference type="InterPro" id="IPR017972">
    <property type="entry name" value="Cyt_P450_CS"/>
</dbReference>
<evidence type="ECO:0000313" key="8">
    <source>
        <dbReference type="Proteomes" id="UP000094801"/>
    </source>
</evidence>
<evidence type="ECO:0008006" key="9">
    <source>
        <dbReference type="Google" id="ProtNLM"/>
    </source>
</evidence>
<dbReference type="FunFam" id="1.10.630.10:FF:000050">
    <property type="entry name" value="Cytochrome P450 monooxygenase"/>
    <property type="match status" value="1"/>
</dbReference>
<gene>
    <name evidence="7" type="ORF">CANARDRAFT_27370</name>
</gene>
<keyword evidence="8" id="KW-1185">Reference proteome</keyword>
<name>A0A1E4T5M3_9ASCO</name>
<dbReference type="SUPFAM" id="SSF48264">
    <property type="entry name" value="Cytochrome P450"/>
    <property type="match status" value="1"/>
</dbReference>
<dbReference type="PROSITE" id="PS00086">
    <property type="entry name" value="CYTOCHROME_P450"/>
    <property type="match status" value="1"/>
</dbReference>
<dbReference type="GO" id="GO:0005506">
    <property type="term" value="F:iron ion binding"/>
    <property type="evidence" value="ECO:0007669"/>
    <property type="project" value="InterPro"/>
</dbReference>
<dbReference type="AlphaFoldDB" id="A0A1E4T5M3"/>
<dbReference type="PANTHER" id="PTHR24305">
    <property type="entry name" value="CYTOCHROME P450"/>
    <property type="match status" value="1"/>
</dbReference>
<dbReference type="InterPro" id="IPR036396">
    <property type="entry name" value="Cyt_P450_sf"/>
</dbReference>
<evidence type="ECO:0000313" key="7">
    <source>
        <dbReference type="EMBL" id="ODV87035.1"/>
    </source>
</evidence>
<dbReference type="GO" id="GO:0016705">
    <property type="term" value="F:oxidoreductase activity, acting on paired donors, with incorporation or reduction of molecular oxygen"/>
    <property type="evidence" value="ECO:0007669"/>
    <property type="project" value="InterPro"/>
</dbReference>
<keyword evidence="4 5" id="KW-0408">Iron</keyword>
<evidence type="ECO:0000256" key="1">
    <source>
        <dbReference type="ARBA" id="ARBA00001971"/>
    </source>
</evidence>
<feature type="binding site" description="axial binding residue" evidence="5">
    <location>
        <position position="474"/>
    </location>
    <ligand>
        <name>heme</name>
        <dbReference type="ChEBI" id="CHEBI:30413"/>
    </ligand>
    <ligandPart>
        <name>Fe</name>
        <dbReference type="ChEBI" id="CHEBI:18248"/>
    </ligandPart>
</feature>
<keyword evidence="3 5" id="KW-0479">Metal-binding</keyword>
<dbReference type="InterPro" id="IPR050121">
    <property type="entry name" value="Cytochrome_P450_monoxygenase"/>
</dbReference>
<comment type="cofactor">
    <cofactor evidence="1 5">
        <name>heme</name>
        <dbReference type="ChEBI" id="CHEBI:30413"/>
    </cofactor>
</comment>